<keyword evidence="7" id="KW-1185">Reference proteome</keyword>
<evidence type="ECO:0000256" key="2">
    <source>
        <dbReference type="ARBA" id="ARBA00022963"/>
    </source>
</evidence>
<dbReference type="AlphaFoldDB" id="A6WBR2"/>
<evidence type="ECO:0000256" key="3">
    <source>
        <dbReference type="ARBA" id="ARBA00023098"/>
    </source>
</evidence>
<keyword evidence="3 4" id="KW-0443">Lipid metabolism</keyword>
<dbReference type="InterPro" id="IPR016035">
    <property type="entry name" value="Acyl_Trfase/lysoPLipase"/>
</dbReference>
<organism evidence="6 7">
    <name type="scientific">Kineococcus radiotolerans (strain ATCC BAA-149 / DSM 14245 / SRS30216)</name>
    <dbReference type="NCBI Taxonomy" id="266940"/>
    <lineage>
        <taxon>Bacteria</taxon>
        <taxon>Bacillati</taxon>
        <taxon>Actinomycetota</taxon>
        <taxon>Actinomycetes</taxon>
        <taxon>Kineosporiales</taxon>
        <taxon>Kineosporiaceae</taxon>
        <taxon>Kineococcus</taxon>
    </lineage>
</organism>
<keyword evidence="2 4" id="KW-0442">Lipid degradation</keyword>
<protein>
    <submittedName>
        <fullName evidence="6">Patatin</fullName>
    </submittedName>
</protein>
<accession>A6WBR2</accession>
<feature type="short sequence motif" description="DGA/G" evidence="4">
    <location>
        <begin position="170"/>
        <end position="172"/>
    </location>
</feature>
<dbReference type="HOGENOM" id="CLU_047251_4_0_11"/>
<dbReference type="InterPro" id="IPR050301">
    <property type="entry name" value="NTE"/>
</dbReference>
<dbReference type="PANTHER" id="PTHR14226">
    <property type="entry name" value="NEUROPATHY TARGET ESTERASE/SWISS CHEESE D.MELANOGASTER"/>
    <property type="match status" value="1"/>
</dbReference>
<dbReference type="KEGG" id="kra:Krad_2781"/>
<dbReference type="GO" id="GO:0016787">
    <property type="term" value="F:hydrolase activity"/>
    <property type="evidence" value="ECO:0007669"/>
    <property type="project" value="UniProtKB-UniRule"/>
</dbReference>
<dbReference type="Proteomes" id="UP000001116">
    <property type="component" value="Chromosome"/>
</dbReference>
<dbReference type="STRING" id="266940.Krad_2781"/>
<dbReference type="Pfam" id="PF01734">
    <property type="entry name" value="Patatin"/>
    <property type="match status" value="1"/>
</dbReference>
<dbReference type="PROSITE" id="PS51635">
    <property type="entry name" value="PNPLA"/>
    <property type="match status" value="1"/>
</dbReference>
<feature type="active site" description="Nucleophile" evidence="4">
    <location>
        <position position="47"/>
    </location>
</feature>
<evidence type="ECO:0000256" key="1">
    <source>
        <dbReference type="ARBA" id="ARBA00022801"/>
    </source>
</evidence>
<dbReference type="EMBL" id="CP000750">
    <property type="protein sequence ID" value="ABS04251.1"/>
    <property type="molecule type" value="Genomic_DNA"/>
</dbReference>
<name>A6WBR2_KINRD</name>
<sequence>MRGRRIHLPGPVGFVMGGGGSRGAVQVGMVSALHEHRVVPDQITGTSVGALNGAVLAAHGDDGPALLASMWKDLTRDSVFPGSLLGAVLRLSRSRTHAVSSRALEALVLSTLDTDTFEGLGTPLAVVALDLATGDEHVLDSGPLVPALLASAAIPGVFPSVHVDGRDLVDGGVVANVPVRHAAARGAGSLVVLDATVPAPVVPGPPSIRNILARVAQVQLRAQLMAALPAVAAHVPVVCLPAPGPRRVDPTSFEETAVLSQDARERTDAFLAELHVDGPGIYGEPYGRYVAGSANAPAAGTPVLGG</sequence>
<dbReference type="InterPro" id="IPR002641">
    <property type="entry name" value="PNPLA_dom"/>
</dbReference>
<evidence type="ECO:0000313" key="6">
    <source>
        <dbReference type="EMBL" id="ABS04251.1"/>
    </source>
</evidence>
<dbReference type="eggNOG" id="COG1752">
    <property type="taxonomic scope" value="Bacteria"/>
</dbReference>
<dbReference type="PANTHER" id="PTHR14226:SF29">
    <property type="entry name" value="NEUROPATHY TARGET ESTERASE SWS"/>
    <property type="match status" value="1"/>
</dbReference>
<dbReference type="Gene3D" id="3.40.1090.10">
    <property type="entry name" value="Cytosolic phospholipase A2 catalytic domain"/>
    <property type="match status" value="1"/>
</dbReference>
<dbReference type="SUPFAM" id="SSF52151">
    <property type="entry name" value="FabD/lysophospholipase-like"/>
    <property type="match status" value="1"/>
</dbReference>
<proteinExistence type="predicted"/>
<evidence type="ECO:0000256" key="4">
    <source>
        <dbReference type="PROSITE-ProRule" id="PRU01161"/>
    </source>
</evidence>
<evidence type="ECO:0000259" key="5">
    <source>
        <dbReference type="PROSITE" id="PS51635"/>
    </source>
</evidence>
<feature type="short sequence motif" description="GXGXXG" evidence="4">
    <location>
        <begin position="18"/>
        <end position="23"/>
    </location>
</feature>
<feature type="short sequence motif" description="GXSXG" evidence="4">
    <location>
        <begin position="45"/>
        <end position="49"/>
    </location>
</feature>
<gene>
    <name evidence="6" type="ordered locus">Krad_2781</name>
</gene>
<dbReference type="CDD" id="cd07209">
    <property type="entry name" value="Pat_hypo_Ecoli_Z1214_like"/>
    <property type="match status" value="1"/>
</dbReference>
<feature type="domain" description="PNPLA" evidence="5">
    <location>
        <begin position="14"/>
        <end position="183"/>
    </location>
</feature>
<dbReference type="GO" id="GO:0016042">
    <property type="term" value="P:lipid catabolic process"/>
    <property type="evidence" value="ECO:0007669"/>
    <property type="project" value="UniProtKB-UniRule"/>
</dbReference>
<reference evidence="7" key="1">
    <citation type="journal article" date="2008" name="PLoS ONE">
        <title>Survival in nuclear waste, extreme resistance, and potential applications gleaned from the genome sequence of Kineococcus radiotolerans SRS30216.</title>
        <authorList>
            <person name="Bagwell C.E."/>
            <person name="Bhat S."/>
            <person name="Hawkins G.M."/>
            <person name="Smith B.W."/>
            <person name="Biswas T."/>
            <person name="Hoover T.R."/>
            <person name="Saunders E."/>
            <person name="Han C.S."/>
            <person name="Tsodikov O.V."/>
            <person name="Shimkets L.J."/>
        </authorList>
    </citation>
    <scope>NUCLEOTIDE SEQUENCE [LARGE SCALE GENOMIC DNA]</scope>
    <source>
        <strain evidence="7">ATCC BAA-149 / DSM 14245 / SRS30216</strain>
    </source>
</reference>
<evidence type="ECO:0000313" key="7">
    <source>
        <dbReference type="Proteomes" id="UP000001116"/>
    </source>
</evidence>
<feature type="active site" description="Proton acceptor" evidence="4">
    <location>
        <position position="170"/>
    </location>
</feature>
<keyword evidence="1 4" id="KW-0378">Hydrolase</keyword>